<keyword evidence="1" id="KW-1133">Transmembrane helix</keyword>
<comment type="caution">
    <text evidence="2">The sequence shown here is derived from an EMBL/GenBank/DDBJ whole genome shotgun (WGS) entry which is preliminary data.</text>
</comment>
<reference evidence="3" key="1">
    <citation type="journal article" date="2019" name="Int. J. Syst. Evol. Microbiol.">
        <title>The Global Catalogue of Microorganisms (GCM) 10K type strain sequencing project: providing services to taxonomists for standard genome sequencing and annotation.</title>
        <authorList>
            <consortium name="The Broad Institute Genomics Platform"/>
            <consortium name="The Broad Institute Genome Sequencing Center for Infectious Disease"/>
            <person name="Wu L."/>
            <person name="Ma J."/>
        </authorList>
    </citation>
    <scope>NUCLEOTIDE SEQUENCE [LARGE SCALE GENOMIC DNA]</scope>
    <source>
        <strain evidence="3">CGMCC 4.5581</strain>
    </source>
</reference>
<evidence type="ECO:0000256" key="1">
    <source>
        <dbReference type="SAM" id="Phobius"/>
    </source>
</evidence>
<accession>A0ABQ2GBV7</accession>
<keyword evidence="3" id="KW-1185">Reference proteome</keyword>
<gene>
    <name evidence="2" type="ORF">GCM10011589_46660</name>
</gene>
<dbReference type="EMBL" id="BMMI01000015">
    <property type="protein sequence ID" value="GGL84875.1"/>
    <property type="molecule type" value="Genomic_DNA"/>
</dbReference>
<keyword evidence="1" id="KW-0472">Membrane</keyword>
<proteinExistence type="predicted"/>
<organism evidence="2 3">
    <name type="scientific">Modestobacter marinus</name>
    <dbReference type="NCBI Taxonomy" id="477641"/>
    <lineage>
        <taxon>Bacteria</taxon>
        <taxon>Bacillati</taxon>
        <taxon>Actinomycetota</taxon>
        <taxon>Actinomycetes</taxon>
        <taxon>Geodermatophilales</taxon>
        <taxon>Geodermatophilaceae</taxon>
        <taxon>Modestobacter</taxon>
    </lineage>
</organism>
<evidence type="ECO:0000313" key="2">
    <source>
        <dbReference type="EMBL" id="GGL84875.1"/>
    </source>
</evidence>
<name>A0ABQ2GBV7_9ACTN</name>
<protein>
    <submittedName>
        <fullName evidence="2">Uncharacterized protein</fullName>
    </submittedName>
</protein>
<sequence>MRTTMIQFYATLMTVLAGGREELTSRFAELRENRERGSLTVEQAIVTGLLVVAALALMVIIANAVTSRSASIQ</sequence>
<evidence type="ECO:0000313" key="3">
    <source>
        <dbReference type="Proteomes" id="UP000648663"/>
    </source>
</evidence>
<feature type="transmembrane region" description="Helical" evidence="1">
    <location>
        <begin position="44"/>
        <end position="65"/>
    </location>
</feature>
<keyword evidence="1" id="KW-0812">Transmembrane</keyword>
<dbReference type="Proteomes" id="UP000648663">
    <property type="component" value="Unassembled WGS sequence"/>
</dbReference>